<dbReference type="SUPFAM" id="SSF100950">
    <property type="entry name" value="NagB/RpiA/CoA transferase-like"/>
    <property type="match status" value="1"/>
</dbReference>
<evidence type="ECO:0000256" key="5">
    <source>
        <dbReference type="ARBA" id="ARBA00022917"/>
    </source>
</evidence>
<keyword evidence="4" id="KW-0396">Initiation factor</keyword>
<accession>A0A553NUE5</accession>
<dbReference type="InterPro" id="IPR037171">
    <property type="entry name" value="NagB/RpiA_transferase-like"/>
</dbReference>
<name>A0A553NUE5_TIGCA</name>
<comment type="subcellular location">
    <subcellularLocation>
        <location evidence="1">Cytoplasm</location>
        <location evidence="1">Cytosol</location>
    </subcellularLocation>
</comment>
<dbReference type="OMA" id="GDWESCK"/>
<dbReference type="GO" id="GO:0003743">
    <property type="term" value="F:translation initiation factor activity"/>
    <property type="evidence" value="ECO:0007669"/>
    <property type="project" value="UniProtKB-KW"/>
</dbReference>
<dbReference type="Pfam" id="PF01008">
    <property type="entry name" value="IF-2B"/>
    <property type="match status" value="1"/>
</dbReference>
<dbReference type="STRING" id="6832.A0A553NUE5"/>
<evidence type="ECO:0000256" key="3">
    <source>
        <dbReference type="ARBA" id="ARBA00022490"/>
    </source>
</evidence>
<evidence type="ECO:0000256" key="7">
    <source>
        <dbReference type="ARBA" id="ARBA00044208"/>
    </source>
</evidence>
<comment type="subunit">
    <text evidence="9">Component of the translation initiation factor 2B (eIF2B) complex which is a heterodecamer of two sets of five different subunits: alpha, beta, gamma, delta and epsilon. Subunits alpha, beta and delta comprise a regulatory subcomplex and subunits epsilon and gamma comprise a catalytic subcomplex. Within the complex, the hexameric regulatory complex resides at the center, with the two heterodimeric catalytic subcomplexes bound on opposite sides.</text>
</comment>
<protein>
    <recommendedName>
        <fullName evidence="7">Translation initiation factor eIF2B subunit alpha</fullName>
    </recommendedName>
    <alternativeName>
        <fullName evidence="8">eIF2B GDP-GTP exchange factor subunit alpha</fullName>
    </alternativeName>
</protein>
<dbReference type="Gene3D" id="3.40.50.10470">
    <property type="entry name" value="Translation initiation factor eif-2b, domain 2"/>
    <property type="match status" value="1"/>
</dbReference>
<comment type="similarity">
    <text evidence="2 10">Belongs to the eIF-2B alpha/beta/delta subunits family.</text>
</comment>
<dbReference type="Gene3D" id="1.20.120.1070">
    <property type="entry name" value="Translation initiation factor eIF-2B, N-terminal domain"/>
    <property type="match status" value="1"/>
</dbReference>
<evidence type="ECO:0000256" key="9">
    <source>
        <dbReference type="ARBA" id="ARBA00046432"/>
    </source>
</evidence>
<organism evidence="11 12">
    <name type="scientific">Tigriopus californicus</name>
    <name type="common">Marine copepod</name>
    <dbReference type="NCBI Taxonomy" id="6832"/>
    <lineage>
        <taxon>Eukaryota</taxon>
        <taxon>Metazoa</taxon>
        <taxon>Ecdysozoa</taxon>
        <taxon>Arthropoda</taxon>
        <taxon>Crustacea</taxon>
        <taxon>Multicrustacea</taxon>
        <taxon>Hexanauplia</taxon>
        <taxon>Copepoda</taxon>
        <taxon>Harpacticoida</taxon>
        <taxon>Harpacticidae</taxon>
        <taxon>Tigriopus</taxon>
    </lineage>
</organism>
<keyword evidence="3" id="KW-0963">Cytoplasm</keyword>
<evidence type="ECO:0000256" key="4">
    <source>
        <dbReference type="ARBA" id="ARBA00022540"/>
    </source>
</evidence>
<dbReference type="FunFam" id="3.40.50.10470:FF:000001">
    <property type="entry name" value="Translation initiation factor eIF-2B subunit alpha"/>
    <property type="match status" value="1"/>
</dbReference>
<proteinExistence type="inferred from homology"/>
<evidence type="ECO:0000256" key="1">
    <source>
        <dbReference type="ARBA" id="ARBA00004514"/>
    </source>
</evidence>
<dbReference type="GO" id="GO:0005829">
    <property type="term" value="C:cytosol"/>
    <property type="evidence" value="ECO:0007669"/>
    <property type="project" value="UniProtKB-SubCell"/>
</dbReference>
<dbReference type="PANTHER" id="PTHR45860:SF1">
    <property type="entry name" value="TRANSLATION INITIATION FACTOR EIF-2B SUBUNIT ALPHA"/>
    <property type="match status" value="1"/>
</dbReference>
<evidence type="ECO:0000313" key="12">
    <source>
        <dbReference type="Proteomes" id="UP000318571"/>
    </source>
</evidence>
<evidence type="ECO:0000256" key="8">
    <source>
        <dbReference type="ARBA" id="ARBA00044236"/>
    </source>
</evidence>
<comment type="caution">
    <text evidence="11">The sequence shown here is derived from an EMBL/GenBank/DDBJ whole genome shotgun (WGS) entry which is preliminary data.</text>
</comment>
<dbReference type="InterPro" id="IPR042529">
    <property type="entry name" value="IF_2B-like_C"/>
</dbReference>
<gene>
    <name evidence="11" type="ORF">TCAL_01418</name>
</gene>
<dbReference type="GO" id="GO:0005851">
    <property type="term" value="C:eukaryotic translation initiation factor 2B complex"/>
    <property type="evidence" value="ECO:0007669"/>
    <property type="project" value="TreeGrafter"/>
</dbReference>
<dbReference type="InterPro" id="IPR000649">
    <property type="entry name" value="IF-2B-related"/>
</dbReference>
<evidence type="ECO:0000256" key="10">
    <source>
        <dbReference type="RuleBase" id="RU003814"/>
    </source>
</evidence>
<keyword evidence="5" id="KW-0648">Protein biosynthesis</keyword>
<sequence length="318" mass="35144">MSPALATSPSQDLGVDVLSAFQTVLKTQPELSIAMAAIRVLMQVLAGCRAGTIQELVELLRAATQVMKCKADCSSTSVVSGGELFLRFITLASEALEQEDNFENVRKIMMERGEQFLRKLSESRPKIAKLSAPFLRHGTRVLVHAHSKCVFESLKEVQKTNPEMHLYITESSLDHHGHEMKKSLDDLGFSTTLILDASIGYILGKMDFVLMGAEGVVETGGIINKIGSYTIALCAKALNKPVYVLCESFKFVRFYPLSQEDLPSEFKFYASTLEKTKDIESEHPVVDYTPPSLITLLFTDLGILTPSAVSDELIKLYL</sequence>
<dbReference type="Proteomes" id="UP000318571">
    <property type="component" value="Chromosome 1"/>
</dbReference>
<evidence type="ECO:0000313" key="11">
    <source>
        <dbReference type="EMBL" id="TRY69033.1"/>
    </source>
</evidence>
<dbReference type="GO" id="GO:0005085">
    <property type="term" value="F:guanyl-nucleotide exchange factor activity"/>
    <property type="evidence" value="ECO:0007669"/>
    <property type="project" value="TreeGrafter"/>
</dbReference>
<reference evidence="11 12" key="1">
    <citation type="journal article" date="2018" name="Nat. Ecol. Evol.">
        <title>Genomic signatures of mitonuclear coevolution across populations of Tigriopus californicus.</title>
        <authorList>
            <person name="Barreto F.S."/>
            <person name="Watson E.T."/>
            <person name="Lima T.G."/>
            <person name="Willett C.S."/>
            <person name="Edmands S."/>
            <person name="Li W."/>
            <person name="Burton R.S."/>
        </authorList>
    </citation>
    <scope>NUCLEOTIDE SEQUENCE [LARGE SCALE GENOMIC DNA]</scope>
    <source>
        <strain evidence="11 12">San Diego</strain>
    </source>
</reference>
<dbReference type="PANTHER" id="PTHR45860">
    <property type="entry name" value="TRANSLATION INITIATION FACTOR EIF-2B SUBUNIT ALPHA"/>
    <property type="match status" value="1"/>
</dbReference>
<dbReference type="EMBL" id="VCGU01000010">
    <property type="protein sequence ID" value="TRY69033.1"/>
    <property type="molecule type" value="Genomic_DNA"/>
</dbReference>
<keyword evidence="12" id="KW-1185">Reference proteome</keyword>
<evidence type="ECO:0000256" key="6">
    <source>
        <dbReference type="ARBA" id="ARBA00043898"/>
    </source>
</evidence>
<comment type="function">
    <text evidence="6">Acts as a component of the translation initiation factor 2B (eIF2B) complex, which catalyzes the exchange of GDP for GTP on eukaryotic initiation factor 2 (eIF2) gamma subunit. Its guanine nucleotide exchange factor activity is repressed when bound to eIF2 complex phosphorylated on the alpha subunit, thereby limiting the amount of methionyl-initiator methionine tRNA available to the ribosome and consequently global translation is repressed.</text>
</comment>
<dbReference type="InterPro" id="IPR042528">
    <property type="entry name" value="elF-2B_alpha_N"/>
</dbReference>
<dbReference type="InterPro" id="IPR051501">
    <property type="entry name" value="eIF2B_alpha/beta/delta"/>
</dbReference>
<evidence type="ECO:0000256" key="2">
    <source>
        <dbReference type="ARBA" id="ARBA00007251"/>
    </source>
</evidence>
<dbReference type="AlphaFoldDB" id="A0A553NUE5"/>